<feature type="region of interest" description="Disordered" evidence="1">
    <location>
        <begin position="585"/>
        <end position="655"/>
    </location>
</feature>
<proteinExistence type="predicted"/>
<evidence type="ECO:0000313" key="3">
    <source>
        <dbReference type="Proteomes" id="UP000321424"/>
    </source>
</evidence>
<accession>A0A511MTF7</accession>
<name>A0A511MTF7_9NOCA</name>
<protein>
    <submittedName>
        <fullName evidence="2">Uncharacterized protein</fullName>
    </submittedName>
</protein>
<keyword evidence="3" id="KW-1185">Reference proteome</keyword>
<feature type="compositionally biased region" description="Basic and acidic residues" evidence="1">
    <location>
        <begin position="532"/>
        <end position="548"/>
    </location>
</feature>
<dbReference type="Proteomes" id="UP000321424">
    <property type="component" value="Unassembled WGS sequence"/>
</dbReference>
<gene>
    <name evidence="2" type="ORF">NN4_82400</name>
</gene>
<evidence type="ECO:0000256" key="1">
    <source>
        <dbReference type="SAM" id="MobiDB-lite"/>
    </source>
</evidence>
<feature type="compositionally biased region" description="Basic and acidic residues" evidence="1">
    <location>
        <begin position="609"/>
        <end position="628"/>
    </location>
</feature>
<organism evidence="2 3">
    <name type="scientific">Nocardia ninae NBRC 108245</name>
    <dbReference type="NCBI Taxonomy" id="1210091"/>
    <lineage>
        <taxon>Bacteria</taxon>
        <taxon>Bacillati</taxon>
        <taxon>Actinomycetota</taxon>
        <taxon>Actinomycetes</taxon>
        <taxon>Mycobacteriales</taxon>
        <taxon>Nocardiaceae</taxon>
        <taxon>Nocardia</taxon>
    </lineage>
</organism>
<feature type="region of interest" description="Disordered" evidence="1">
    <location>
        <begin position="532"/>
        <end position="572"/>
    </location>
</feature>
<feature type="compositionally biased region" description="Basic and acidic residues" evidence="1">
    <location>
        <begin position="562"/>
        <end position="572"/>
    </location>
</feature>
<feature type="compositionally biased region" description="Basic and acidic residues" evidence="1">
    <location>
        <begin position="585"/>
        <end position="602"/>
    </location>
</feature>
<comment type="caution">
    <text evidence="2">The sequence shown here is derived from an EMBL/GenBank/DDBJ whole genome shotgun (WGS) entry which is preliminary data.</text>
</comment>
<evidence type="ECO:0000313" key="2">
    <source>
        <dbReference type="EMBL" id="GEM43721.1"/>
    </source>
</evidence>
<dbReference type="EMBL" id="BJXA01000111">
    <property type="protein sequence ID" value="GEM43721.1"/>
    <property type="molecule type" value="Genomic_DNA"/>
</dbReference>
<reference evidence="2 3" key="1">
    <citation type="submission" date="2019-07" db="EMBL/GenBank/DDBJ databases">
        <title>Whole genome shotgun sequence of Nocardia ninae NBRC 108245.</title>
        <authorList>
            <person name="Hosoyama A."/>
            <person name="Uohara A."/>
            <person name="Ohji S."/>
            <person name="Ichikawa N."/>
        </authorList>
    </citation>
    <scope>NUCLEOTIDE SEQUENCE [LARGE SCALE GENOMIC DNA]</scope>
    <source>
        <strain evidence="2 3">NBRC 108245</strain>
    </source>
</reference>
<sequence length="655" mass="74635">MSDRSPEDEIMSEARKFAASMSTTLRRYSQAANWLDKRKIRKQIKQAWRGELRQAELDRAHQLTWTANSVETFRAHSLAVSRRANDPNVDHDRRYRDAQALARHRNDMAERVLRNPRLTEIEQGIALDQIDAATAFPHISHGHRNPLQRARRVKGIEALRYRAQVARAREAAGIERPGRESEPIRYTATVASQAQGSSMWLAQPTRRFVTEQGAVDWMHRQVADTHWHNDTRVQVEAWDLDDTTAPIYADEGRPDTVRGHLAAHATDLRERGARPELADGEVNDPWRRDEQAVGREPEWITQLTPDRIAAVQDLRDAQRRWTEQSPTASPDRLVQLADSCRDAGNGLRKTGLSWDDVRWVTDHPAQIDQSLVALGAEQTRPDQERTDLYSSTISWLPEGEHQVVNKSAQHASERESANWTRRQLDAIRPAPGTSVHIAAYDHDGEGHWDPVFRAEGARSVLAQEVDGWREGIDVETYDPATEADVNADLARDFSSLQDRHRLAIQYNNQLVERNAALVQQLTALTAERDKLRGERDEAVRTLVERTPAEQRLGSPERQAAQARDEHAPERDGTDLAELRAQMREAGEHTTAEHERQDHRRDEEWADAEESARDYKAMNDGQDRRDAKQAKTRPSIPGHAFAGLVNGREQELEMER</sequence>
<dbReference type="AlphaFoldDB" id="A0A511MTF7"/>